<proteinExistence type="predicted"/>
<accession>A0A8D8PVD5</accession>
<name>A0A8D8PVD5_9HEMI</name>
<dbReference type="AlphaFoldDB" id="A0A8D8PVD5"/>
<organism evidence="1">
    <name type="scientific">Cacopsylla melanoneura</name>
    <dbReference type="NCBI Taxonomy" id="428564"/>
    <lineage>
        <taxon>Eukaryota</taxon>
        <taxon>Metazoa</taxon>
        <taxon>Ecdysozoa</taxon>
        <taxon>Arthropoda</taxon>
        <taxon>Hexapoda</taxon>
        <taxon>Insecta</taxon>
        <taxon>Pterygota</taxon>
        <taxon>Neoptera</taxon>
        <taxon>Paraneoptera</taxon>
        <taxon>Hemiptera</taxon>
        <taxon>Sternorrhyncha</taxon>
        <taxon>Psylloidea</taxon>
        <taxon>Psyllidae</taxon>
        <taxon>Psyllinae</taxon>
        <taxon>Cacopsylla</taxon>
    </lineage>
</organism>
<evidence type="ECO:0000313" key="1">
    <source>
        <dbReference type="EMBL" id="CAG6615475.1"/>
    </source>
</evidence>
<sequence length="118" mass="13651">MLGSQSEFAPTCRTNLPAYDVRVYELVKSANSKCRDIYGSELVKDFYNFGSELGFEHLQNRERIGVGKGQRERTGDLPVSYPLLLYHFPFTLKIVGYLTNQMVRVEILVQRIEFCSYQ</sequence>
<dbReference type="EMBL" id="HBUF01033001">
    <property type="protein sequence ID" value="CAG6615475.1"/>
    <property type="molecule type" value="Transcribed_RNA"/>
</dbReference>
<protein>
    <submittedName>
        <fullName evidence="1">Uncharacterized protein</fullName>
    </submittedName>
</protein>
<reference evidence="1" key="1">
    <citation type="submission" date="2021-05" db="EMBL/GenBank/DDBJ databases">
        <authorList>
            <person name="Alioto T."/>
            <person name="Alioto T."/>
            <person name="Gomez Garrido J."/>
        </authorList>
    </citation>
    <scope>NUCLEOTIDE SEQUENCE</scope>
</reference>